<gene>
    <name evidence="1" type="ORF">llap_10703</name>
</gene>
<evidence type="ECO:0000313" key="2">
    <source>
        <dbReference type="Proteomes" id="UP000233556"/>
    </source>
</evidence>
<reference evidence="2" key="1">
    <citation type="submission" date="2017-11" db="EMBL/GenBank/DDBJ databases">
        <authorList>
            <person name="Lima N.C."/>
            <person name="Parody-Merino A.M."/>
            <person name="Battley P.F."/>
            <person name="Fidler A.E."/>
            <person name="Prosdocimi F."/>
        </authorList>
    </citation>
    <scope>NUCLEOTIDE SEQUENCE [LARGE SCALE GENOMIC DNA]</scope>
</reference>
<name>A0A2I0TYY9_LIMLA</name>
<evidence type="ECO:0000313" key="1">
    <source>
        <dbReference type="EMBL" id="PKU38991.1"/>
    </source>
</evidence>
<reference evidence="2" key="2">
    <citation type="submission" date="2017-12" db="EMBL/GenBank/DDBJ databases">
        <title>Genome sequence of the Bar-tailed Godwit (Limosa lapponica baueri).</title>
        <authorList>
            <person name="Lima N.C.B."/>
            <person name="Parody-Merino A.M."/>
            <person name="Battley P.F."/>
            <person name="Fidler A.E."/>
            <person name="Prosdocimi F."/>
        </authorList>
    </citation>
    <scope>NUCLEOTIDE SEQUENCE [LARGE SCALE GENOMIC DNA]</scope>
</reference>
<dbReference type="EMBL" id="KZ506602">
    <property type="protein sequence ID" value="PKU38991.1"/>
    <property type="molecule type" value="Genomic_DNA"/>
</dbReference>
<proteinExistence type="predicted"/>
<dbReference type="AlphaFoldDB" id="A0A2I0TYY9"/>
<organism evidence="1 2">
    <name type="scientific">Limosa lapponica baueri</name>
    <dbReference type="NCBI Taxonomy" id="1758121"/>
    <lineage>
        <taxon>Eukaryota</taxon>
        <taxon>Metazoa</taxon>
        <taxon>Chordata</taxon>
        <taxon>Craniata</taxon>
        <taxon>Vertebrata</taxon>
        <taxon>Euteleostomi</taxon>
        <taxon>Archelosauria</taxon>
        <taxon>Archosauria</taxon>
        <taxon>Dinosauria</taxon>
        <taxon>Saurischia</taxon>
        <taxon>Theropoda</taxon>
        <taxon>Coelurosauria</taxon>
        <taxon>Aves</taxon>
        <taxon>Neognathae</taxon>
        <taxon>Neoaves</taxon>
        <taxon>Charadriiformes</taxon>
        <taxon>Scolopacidae</taxon>
        <taxon>Limosa</taxon>
    </lineage>
</organism>
<sequence>MACLSFPEKFCCDTGAVENCRLQGNLPPSRNKLCLEDLSVGTPVLAISPTHPEGQREESYSTTAFPTEYAIPPSSKAPARGPVISVEILLTYTSFQAPTDRGRLGSVVTEFILEISSSEMSWKVHSMVSSLLMLHQSYAKFAKEQFWRLVNIDSKLSAKNFNYM</sequence>
<protein>
    <submittedName>
        <fullName evidence="1">Uncharacterized protein</fullName>
    </submittedName>
</protein>
<dbReference type="Proteomes" id="UP000233556">
    <property type="component" value="Unassembled WGS sequence"/>
</dbReference>
<keyword evidence="2" id="KW-1185">Reference proteome</keyword>
<accession>A0A2I0TYY9</accession>